<reference evidence="1" key="1">
    <citation type="submission" date="2014-09" db="EMBL/GenBank/DDBJ databases">
        <authorList>
            <person name="Magalhaes I.L.F."/>
            <person name="Oliveira U."/>
            <person name="Santos F.R."/>
            <person name="Vidigal T.H.D.A."/>
            <person name="Brescovit A.D."/>
            <person name="Santos A.J."/>
        </authorList>
    </citation>
    <scope>NUCLEOTIDE SEQUENCE</scope>
    <source>
        <tissue evidence="1">Shoot tissue taken approximately 20 cm above the soil surface</tissue>
    </source>
</reference>
<proteinExistence type="predicted"/>
<accession>A0A0A8Z3U8</accession>
<reference evidence="1" key="2">
    <citation type="journal article" date="2015" name="Data Brief">
        <title>Shoot transcriptome of the giant reed, Arundo donax.</title>
        <authorList>
            <person name="Barrero R.A."/>
            <person name="Guerrero F.D."/>
            <person name="Moolhuijzen P."/>
            <person name="Goolsby J.A."/>
            <person name="Tidwell J."/>
            <person name="Bellgard S.E."/>
            <person name="Bellgard M.I."/>
        </authorList>
    </citation>
    <scope>NUCLEOTIDE SEQUENCE</scope>
    <source>
        <tissue evidence="1">Shoot tissue taken approximately 20 cm above the soil surface</tissue>
    </source>
</reference>
<protein>
    <submittedName>
        <fullName evidence="1">Uncharacterized protein</fullName>
    </submittedName>
</protein>
<dbReference type="AlphaFoldDB" id="A0A0A8Z3U8"/>
<organism evidence="1">
    <name type="scientific">Arundo donax</name>
    <name type="common">Giant reed</name>
    <name type="synonym">Donax arundinaceus</name>
    <dbReference type="NCBI Taxonomy" id="35708"/>
    <lineage>
        <taxon>Eukaryota</taxon>
        <taxon>Viridiplantae</taxon>
        <taxon>Streptophyta</taxon>
        <taxon>Embryophyta</taxon>
        <taxon>Tracheophyta</taxon>
        <taxon>Spermatophyta</taxon>
        <taxon>Magnoliopsida</taxon>
        <taxon>Liliopsida</taxon>
        <taxon>Poales</taxon>
        <taxon>Poaceae</taxon>
        <taxon>PACMAD clade</taxon>
        <taxon>Arundinoideae</taxon>
        <taxon>Arundineae</taxon>
        <taxon>Arundo</taxon>
    </lineage>
</organism>
<evidence type="ECO:0000313" key="1">
    <source>
        <dbReference type="EMBL" id="JAD31430.1"/>
    </source>
</evidence>
<dbReference type="EMBL" id="GBRH01266465">
    <property type="protein sequence ID" value="JAD31430.1"/>
    <property type="molecule type" value="Transcribed_RNA"/>
</dbReference>
<name>A0A0A8Z3U8_ARUDO</name>
<sequence>MELAFCCILCFEGFVHRVMGSRVFTHLRLQIGRQSVLSRSQRAQDQPPCKTLIHSVQIGRRRRAD</sequence>